<dbReference type="Proteomes" id="UP000051581">
    <property type="component" value="Unassembled WGS sequence"/>
</dbReference>
<feature type="region of interest" description="Disordered" evidence="1">
    <location>
        <begin position="363"/>
        <end position="410"/>
    </location>
</feature>
<sequence length="640" mass="71322">MTNTIRTRHWLQQLMIILASVAAFMLTLGMTTIISKAATDPHSNESVSNPVNWTKWQNNPLLKFIDEPDTGPINQSEYAGDYVTINHDYQWRASGDVVATLTRPDQFQIVLQKAGEKPTSMKLNVFNDGQELTPDQYQVTELGTDPQNWFNYLVSAPIPSSVPKSIDSNHINDKIAFTNKIIYEFTPVPTAGRGVHLYPQAPAIIDLPELIRVFYKDATTGKDIQNPTIIGQNQKAGFNSTVTAPTISGYELKKNQGIQYLNADFDKDKIYKFFYDGAIEHGATKEQAEMEAQDSVDSYTTLTDPDARSEALAYGFLTCQTCEKASSLMYELISTKDNTFENGNVTKSLSTGELPQAVIFWYNKSTTPPKPGPDPKPTPKPDPVPTPNPTPSPTPAPTPQPTPTPSNQPVVEAKKGSAVYALKPIYVYKNKDFKKSERIASYTKKPRINRPMFVVTGTAQAKNGALRYAVKDVNHHSKTDGKRGYITASWSFVRPVYYQSNHGVMTVINPTGVNEYINKNLTGKVKNIKQGTVLKVKAIVHHNLTTRYQLSNGHYITGNRKLVISGKMNQPHKIKVKKAAYRYNNANFSKKTKLIKKGTVLKVKTWTYSHPYSTKKHGTKVYHVTGGYVTANGKYVKVIG</sequence>
<protein>
    <recommendedName>
        <fullName evidence="2">DUF5776 domain-containing protein</fullName>
    </recommendedName>
</protein>
<name>A0A0R1L123_9LACO</name>
<dbReference type="RefSeq" id="WP_057823384.1">
    <property type="nucleotide sequence ID" value="NZ_AZEA01000002.1"/>
</dbReference>
<comment type="caution">
    <text evidence="3">The sequence shown here is derived from an EMBL/GenBank/DDBJ whole genome shotgun (WGS) entry which is preliminary data.</text>
</comment>
<feature type="domain" description="DUF5776" evidence="2">
    <location>
        <begin position="570"/>
        <end position="636"/>
    </location>
</feature>
<dbReference type="AlphaFoldDB" id="A0A0R1L123"/>
<proteinExistence type="predicted"/>
<keyword evidence="4" id="KW-1185">Reference proteome</keyword>
<dbReference type="InterPro" id="IPR044081">
    <property type="entry name" value="DUF5776"/>
</dbReference>
<dbReference type="Pfam" id="PF19087">
    <property type="entry name" value="DUF5776"/>
    <property type="match status" value="2"/>
</dbReference>
<dbReference type="PATRIC" id="fig|1423808.3.peg.1110"/>
<evidence type="ECO:0000313" key="3">
    <source>
        <dbReference type="EMBL" id="KRK89515.1"/>
    </source>
</evidence>
<evidence type="ECO:0000313" key="4">
    <source>
        <dbReference type="Proteomes" id="UP000051581"/>
    </source>
</evidence>
<reference evidence="3 4" key="1">
    <citation type="journal article" date="2015" name="Genome Announc.">
        <title>Expanding the biotechnology potential of lactobacilli through comparative genomics of 213 strains and associated genera.</title>
        <authorList>
            <person name="Sun Z."/>
            <person name="Harris H.M."/>
            <person name="McCann A."/>
            <person name="Guo C."/>
            <person name="Argimon S."/>
            <person name="Zhang W."/>
            <person name="Yang X."/>
            <person name="Jeffery I.B."/>
            <person name="Cooney J.C."/>
            <person name="Kagawa T.F."/>
            <person name="Liu W."/>
            <person name="Song Y."/>
            <person name="Salvetti E."/>
            <person name="Wrobel A."/>
            <person name="Rasinkangas P."/>
            <person name="Parkhill J."/>
            <person name="Rea M.C."/>
            <person name="O'Sullivan O."/>
            <person name="Ritari J."/>
            <person name="Douillard F.P."/>
            <person name="Paul Ross R."/>
            <person name="Yang R."/>
            <person name="Briner A.E."/>
            <person name="Felis G.E."/>
            <person name="de Vos W.M."/>
            <person name="Barrangou R."/>
            <person name="Klaenhammer T.R."/>
            <person name="Caufield P.W."/>
            <person name="Cui Y."/>
            <person name="Zhang H."/>
            <person name="O'Toole P.W."/>
        </authorList>
    </citation>
    <scope>NUCLEOTIDE SEQUENCE [LARGE SCALE GENOMIC DNA]</scope>
    <source>
        <strain evidence="3 4">DSM 19904</strain>
    </source>
</reference>
<evidence type="ECO:0000259" key="2">
    <source>
        <dbReference type="Pfam" id="PF19087"/>
    </source>
</evidence>
<gene>
    <name evidence="3" type="ORF">FD17_GL001100</name>
</gene>
<feature type="domain" description="DUF5776" evidence="2">
    <location>
        <begin position="497"/>
        <end position="563"/>
    </location>
</feature>
<dbReference type="EMBL" id="AZEA01000002">
    <property type="protein sequence ID" value="KRK89515.1"/>
    <property type="molecule type" value="Genomic_DNA"/>
</dbReference>
<evidence type="ECO:0000256" key="1">
    <source>
        <dbReference type="SAM" id="MobiDB-lite"/>
    </source>
</evidence>
<feature type="compositionally biased region" description="Pro residues" evidence="1">
    <location>
        <begin position="368"/>
        <end position="406"/>
    </location>
</feature>
<organism evidence="3 4">
    <name type="scientific">Lentilactobacillus sunkii DSM 19904</name>
    <dbReference type="NCBI Taxonomy" id="1423808"/>
    <lineage>
        <taxon>Bacteria</taxon>
        <taxon>Bacillati</taxon>
        <taxon>Bacillota</taxon>
        <taxon>Bacilli</taxon>
        <taxon>Lactobacillales</taxon>
        <taxon>Lactobacillaceae</taxon>
        <taxon>Lentilactobacillus</taxon>
    </lineage>
</organism>
<accession>A0A0R1L123</accession>